<sequence>MTGPFSSFEWTVGPDTDPADRLHDTAALVGADPTDLLRAVATAGAQIRATVADVADRLARRPDAVPDRARAVLVVGGRAEEDLALAVSAIGGEPVVPVLAAEDVPGWVGPLDAVVVFAGADDDIRAAEAAGTARRRGAWTVVRGAAAGPVADAAGPDLLVPAVPAPEAVAAAGRLALLLAVLGAVGAAPPGAGSPALADAAEQADAVALACHPGTESFVNPAITLADSLLGATPVLVGADRAGSALAGHGARVLAEIAGVAATAVAAPIALRSPAVLVRTASEAQDLFADPFAGDGHDGQPVRAVLLSGGAAGPADRAVAEVITRALPRAVRLPELPPAPVGPDGSAADGRLGAVLAQAVLLDFAAVYLGLALRAAPPVDAPAGLGGHRSIGPWSGRAADRGDDHRDDRWDDRWDDRRDDRHDDEAQERRQ</sequence>
<dbReference type="Proteomes" id="UP000663792">
    <property type="component" value="Unassembled WGS sequence"/>
</dbReference>
<protein>
    <recommendedName>
        <fullName evidence="4">Phosphosugar isomerase</fullName>
    </recommendedName>
</protein>
<reference evidence="2" key="1">
    <citation type="submission" date="2021-01" db="EMBL/GenBank/DDBJ databases">
        <title>YIM 132084 draft genome.</title>
        <authorList>
            <person name="An D."/>
        </authorList>
    </citation>
    <scope>NUCLEOTIDE SEQUENCE</scope>
    <source>
        <strain evidence="2">YIM 132084</strain>
    </source>
</reference>
<evidence type="ECO:0000313" key="3">
    <source>
        <dbReference type="Proteomes" id="UP000663792"/>
    </source>
</evidence>
<feature type="region of interest" description="Disordered" evidence="1">
    <location>
        <begin position="381"/>
        <end position="431"/>
    </location>
</feature>
<name>A0A938YH64_9ACTN</name>
<evidence type="ECO:0000313" key="2">
    <source>
        <dbReference type="EMBL" id="MBM9467735.1"/>
    </source>
</evidence>
<organism evidence="2 3">
    <name type="scientific">Nakamurella leprariae</name>
    <dbReference type="NCBI Taxonomy" id="2803911"/>
    <lineage>
        <taxon>Bacteria</taxon>
        <taxon>Bacillati</taxon>
        <taxon>Actinomycetota</taxon>
        <taxon>Actinomycetes</taxon>
        <taxon>Nakamurellales</taxon>
        <taxon>Nakamurellaceae</taxon>
        <taxon>Nakamurella</taxon>
    </lineage>
</organism>
<dbReference type="GO" id="GO:1901135">
    <property type="term" value="P:carbohydrate derivative metabolic process"/>
    <property type="evidence" value="ECO:0007669"/>
    <property type="project" value="InterPro"/>
</dbReference>
<evidence type="ECO:0008006" key="4">
    <source>
        <dbReference type="Google" id="ProtNLM"/>
    </source>
</evidence>
<feature type="compositionally biased region" description="Basic and acidic residues" evidence="1">
    <location>
        <begin position="398"/>
        <end position="431"/>
    </location>
</feature>
<dbReference type="GO" id="GO:0097367">
    <property type="term" value="F:carbohydrate derivative binding"/>
    <property type="evidence" value="ECO:0007669"/>
    <property type="project" value="InterPro"/>
</dbReference>
<dbReference type="RefSeq" id="WP_205260675.1">
    <property type="nucleotide sequence ID" value="NZ_JAERWK010000012.1"/>
</dbReference>
<proteinExistence type="predicted"/>
<comment type="caution">
    <text evidence="2">The sequence shown here is derived from an EMBL/GenBank/DDBJ whole genome shotgun (WGS) entry which is preliminary data.</text>
</comment>
<dbReference type="SUPFAM" id="SSF53697">
    <property type="entry name" value="SIS domain"/>
    <property type="match status" value="1"/>
</dbReference>
<dbReference type="InterPro" id="IPR046348">
    <property type="entry name" value="SIS_dom_sf"/>
</dbReference>
<dbReference type="AlphaFoldDB" id="A0A938YH64"/>
<keyword evidence="3" id="KW-1185">Reference proteome</keyword>
<evidence type="ECO:0000256" key="1">
    <source>
        <dbReference type="SAM" id="MobiDB-lite"/>
    </source>
</evidence>
<accession>A0A938YH64</accession>
<dbReference type="EMBL" id="JAERWK010000012">
    <property type="protein sequence ID" value="MBM9467735.1"/>
    <property type="molecule type" value="Genomic_DNA"/>
</dbReference>
<gene>
    <name evidence="2" type="ORF">JL106_10630</name>
</gene>